<keyword evidence="1" id="KW-1133">Transmembrane helix</keyword>
<dbReference type="Pfam" id="PF07963">
    <property type="entry name" value="N_methyl"/>
    <property type="match status" value="1"/>
</dbReference>
<organism evidence="2">
    <name type="scientific">Dehalogenimonas sp. 4OHTPN</name>
    <dbReference type="NCBI Taxonomy" id="3166643"/>
    <lineage>
        <taxon>Bacteria</taxon>
        <taxon>Bacillati</taxon>
        <taxon>Chloroflexota</taxon>
        <taxon>Dehalococcoidia</taxon>
        <taxon>Dehalococcoidales</taxon>
        <taxon>Dehalococcoidaceae</taxon>
        <taxon>Dehalogenimonas</taxon>
    </lineage>
</organism>
<sequence>MRIRSQQGFTLIELLVVISILAAMTVIAVPNVLKFVGEGTDEAKAAELHNVTVAVTAALSSSTSTPPTCFTYSDEGIPSNPSAADNDPAKFLLSPTVYSYTITSSGGITQGDKYTWP</sequence>
<dbReference type="RefSeq" id="WP_353715387.1">
    <property type="nucleotide sequence ID" value="NZ_CP159307.1"/>
</dbReference>
<dbReference type="NCBIfam" id="TIGR02532">
    <property type="entry name" value="IV_pilin_GFxxxE"/>
    <property type="match status" value="1"/>
</dbReference>
<dbReference type="InterPro" id="IPR012902">
    <property type="entry name" value="N_methyl_site"/>
</dbReference>
<feature type="transmembrane region" description="Helical" evidence="1">
    <location>
        <begin position="12"/>
        <end position="33"/>
    </location>
</feature>
<dbReference type="PROSITE" id="PS00409">
    <property type="entry name" value="PROKAR_NTER_METHYL"/>
    <property type="match status" value="1"/>
</dbReference>
<dbReference type="EMBL" id="CP159307">
    <property type="protein sequence ID" value="XCH34209.1"/>
    <property type="molecule type" value="Genomic_DNA"/>
</dbReference>
<accession>A0AAU8GDU9</accession>
<gene>
    <name evidence="2" type="ORF">ABV300_08120</name>
</gene>
<reference evidence="2" key="1">
    <citation type="submission" date="2024-06" db="EMBL/GenBank/DDBJ databases">
        <title>A Novel Isolate, Dehalogenimonas sp. Strain 4OHTPN, Dechlorinates Aromatic 4 Hydroxy chlorothalonil by a Novel Reductive Dehalogenase.</title>
        <authorList>
            <person name="Liu G."/>
        </authorList>
    </citation>
    <scope>NUCLEOTIDE SEQUENCE</scope>
    <source>
        <strain evidence="2">4OHTPN</strain>
    </source>
</reference>
<dbReference type="Gene3D" id="3.30.700.10">
    <property type="entry name" value="Glycoprotein, Type 4 Pilin"/>
    <property type="match status" value="1"/>
</dbReference>
<evidence type="ECO:0000313" key="2">
    <source>
        <dbReference type="EMBL" id="XCH34209.1"/>
    </source>
</evidence>
<proteinExistence type="predicted"/>
<dbReference type="InterPro" id="IPR045584">
    <property type="entry name" value="Pilin-like"/>
</dbReference>
<name>A0AAU8GDU9_9CHLR</name>
<evidence type="ECO:0000256" key="1">
    <source>
        <dbReference type="SAM" id="Phobius"/>
    </source>
</evidence>
<keyword evidence="1" id="KW-0472">Membrane</keyword>
<dbReference type="SUPFAM" id="SSF54523">
    <property type="entry name" value="Pili subunits"/>
    <property type="match status" value="1"/>
</dbReference>
<protein>
    <submittedName>
        <fullName evidence="2">Type II secretion system protein</fullName>
    </submittedName>
</protein>
<dbReference type="AlphaFoldDB" id="A0AAU8GDU9"/>
<keyword evidence="1" id="KW-0812">Transmembrane</keyword>